<evidence type="ECO:0000256" key="1">
    <source>
        <dbReference type="ARBA" id="ARBA00001946"/>
    </source>
</evidence>
<evidence type="ECO:0000256" key="8">
    <source>
        <dbReference type="ARBA" id="ARBA00022842"/>
    </source>
</evidence>
<dbReference type="Proteomes" id="UP001208570">
    <property type="component" value="Unassembled WGS sequence"/>
</dbReference>
<proteinExistence type="inferred from homology"/>
<dbReference type="InterPro" id="IPR050264">
    <property type="entry name" value="Bact_CCA-adding_enz_type3_sf"/>
</dbReference>
<comment type="caution">
    <text evidence="12">The sequence shown here is derived from an EMBL/GenBank/DDBJ whole genome shotgun (WGS) entry which is preliminary data.</text>
</comment>
<organism evidence="12 13">
    <name type="scientific">Paralvinella palmiformis</name>
    <dbReference type="NCBI Taxonomy" id="53620"/>
    <lineage>
        <taxon>Eukaryota</taxon>
        <taxon>Metazoa</taxon>
        <taxon>Spiralia</taxon>
        <taxon>Lophotrochozoa</taxon>
        <taxon>Annelida</taxon>
        <taxon>Polychaeta</taxon>
        <taxon>Sedentaria</taxon>
        <taxon>Canalipalpata</taxon>
        <taxon>Terebellida</taxon>
        <taxon>Terebelliformia</taxon>
        <taxon>Alvinellidae</taxon>
        <taxon>Paralvinella</taxon>
    </lineage>
</organism>
<gene>
    <name evidence="12" type="ORF">LSH36_648g01008</name>
</gene>
<keyword evidence="5" id="KW-0548">Nucleotidyltransferase</keyword>
<evidence type="ECO:0000313" key="12">
    <source>
        <dbReference type="EMBL" id="KAK2145901.1"/>
    </source>
</evidence>
<reference evidence="12" key="1">
    <citation type="journal article" date="2023" name="Mol. Biol. Evol.">
        <title>Third-Generation Sequencing Reveals the Adaptive Role of the Epigenome in Three Deep-Sea Polychaetes.</title>
        <authorList>
            <person name="Perez M."/>
            <person name="Aroh O."/>
            <person name="Sun Y."/>
            <person name="Lan Y."/>
            <person name="Juniper S.K."/>
            <person name="Young C.R."/>
            <person name="Angers B."/>
            <person name="Qian P.Y."/>
        </authorList>
    </citation>
    <scope>NUCLEOTIDE SEQUENCE</scope>
    <source>
        <strain evidence="12">P08H-3</strain>
    </source>
</reference>
<dbReference type="InterPro" id="IPR032828">
    <property type="entry name" value="PolyA_RNA-bd"/>
</dbReference>
<dbReference type="GO" id="GO:0016779">
    <property type="term" value="F:nucleotidyltransferase activity"/>
    <property type="evidence" value="ECO:0007669"/>
    <property type="project" value="UniProtKB-KW"/>
</dbReference>
<dbReference type="PANTHER" id="PTHR46173:SF1">
    <property type="entry name" value="CCA TRNA NUCLEOTIDYLTRANSFERASE 1, MITOCHONDRIAL"/>
    <property type="match status" value="1"/>
</dbReference>
<dbReference type="CDD" id="cd05398">
    <property type="entry name" value="NT_ClassII-CCAase"/>
    <property type="match status" value="1"/>
</dbReference>
<keyword evidence="7" id="KW-0547">Nucleotide-binding</keyword>
<sequence length="409" mass="47931">MKVDSPAFHALLTPELCKLIKLFEQFGYELRIAGGAVRDLLMGKTSDDVDLATTATPTQMKEMFEKEKIRMLNMKGEKHGTITCRINDKVNFEVTTLRIDILTDGRHAEVQFTRDWQQDALRRDLTINSMFLGFDGTVYDYFNGISDLTDRRIRFVGDAENRIQEDYLRILRYFRFFGRISKDPESHEQSTLRAIRDNMHGLQGISGERIWVELKKIVTGRYASHIITTMMELGIAKYIGLGEDPDTAEFKKVYERCHDLEPTPLTLIPALMKDENQLYKFHERVKLSKHELRTGLFIIEHRDDELEPEPFRYCEDLHCDTVLKNIKAKDHISELLKYLGHRETLERFETWQPAKFPLKGQKLAMLGVKQRDMSRILTELREIWKKSRYTLNEDDLASHVEELKEDNNH</sequence>
<evidence type="ECO:0000256" key="6">
    <source>
        <dbReference type="ARBA" id="ARBA00022723"/>
    </source>
</evidence>
<evidence type="ECO:0000256" key="3">
    <source>
        <dbReference type="ARBA" id="ARBA00022679"/>
    </source>
</evidence>
<dbReference type="GO" id="GO:0046872">
    <property type="term" value="F:metal ion binding"/>
    <property type="evidence" value="ECO:0007669"/>
    <property type="project" value="UniProtKB-KW"/>
</dbReference>
<evidence type="ECO:0000256" key="5">
    <source>
        <dbReference type="ARBA" id="ARBA00022695"/>
    </source>
</evidence>
<evidence type="ECO:0000259" key="10">
    <source>
        <dbReference type="Pfam" id="PF01743"/>
    </source>
</evidence>
<evidence type="ECO:0000259" key="11">
    <source>
        <dbReference type="Pfam" id="PF12627"/>
    </source>
</evidence>
<dbReference type="GO" id="GO:1990180">
    <property type="term" value="P:mitochondrial tRNA 3'-end processing"/>
    <property type="evidence" value="ECO:0007669"/>
    <property type="project" value="TreeGrafter"/>
</dbReference>
<comment type="cofactor">
    <cofactor evidence="1">
        <name>Mg(2+)</name>
        <dbReference type="ChEBI" id="CHEBI:18420"/>
    </cofactor>
</comment>
<dbReference type="GO" id="GO:0005739">
    <property type="term" value="C:mitochondrion"/>
    <property type="evidence" value="ECO:0007669"/>
    <property type="project" value="TreeGrafter"/>
</dbReference>
<evidence type="ECO:0000256" key="2">
    <source>
        <dbReference type="ARBA" id="ARBA00007265"/>
    </source>
</evidence>
<dbReference type="Pfam" id="PF01743">
    <property type="entry name" value="PolyA_pol"/>
    <property type="match status" value="1"/>
</dbReference>
<dbReference type="GO" id="GO:0000166">
    <property type="term" value="F:nucleotide binding"/>
    <property type="evidence" value="ECO:0007669"/>
    <property type="project" value="UniProtKB-KW"/>
</dbReference>
<accession>A0AAD9MW01</accession>
<dbReference type="GO" id="GO:0001680">
    <property type="term" value="P:tRNA 3'-terminal CCA addition"/>
    <property type="evidence" value="ECO:0007669"/>
    <property type="project" value="UniProtKB-ARBA"/>
</dbReference>
<comment type="similarity">
    <text evidence="2 9">Belongs to the tRNA nucleotidyltransferase/poly(A) polymerase family.</text>
</comment>
<evidence type="ECO:0000313" key="13">
    <source>
        <dbReference type="Proteomes" id="UP001208570"/>
    </source>
</evidence>
<feature type="domain" description="tRNA nucleotidyltransferase/poly(A) polymerase RNA and SrmB- binding" evidence="11">
    <location>
        <begin position="188"/>
        <end position="239"/>
    </location>
</feature>
<dbReference type="SUPFAM" id="SSF81891">
    <property type="entry name" value="Poly A polymerase C-terminal region-like"/>
    <property type="match status" value="1"/>
</dbReference>
<keyword evidence="6" id="KW-0479">Metal-binding</keyword>
<feature type="domain" description="Poly A polymerase head" evidence="10">
    <location>
        <begin position="30"/>
        <end position="154"/>
    </location>
</feature>
<keyword evidence="13" id="KW-1185">Reference proteome</keyword>
<dbReference type="Gene3D" id="1.10.3090.10">
    <property type="entry name" value="cca-adding enzyme, domain 2"/>
    <property type="match status" value="1"/>
</dbReference>
<dbReference type="InterPro" id="IPR043519">
    <property type="entry name" value="NT_sf"/>
</dbReference>
<evidence type="ECO:0000256" key="9">
    <source>
        <dbReference type="RuleBase" id="RU003953"/>
    </source>
</evidence>
<dbReference type="InterPro" id="IPR002646">
    <property type="entry name" value="PolA_pol_head_dom"/>
</dbReference>
<keyword evidence="3 9" id="KW-0808">Transferase</keyword>
<dbReference type="EMBL" id="JAODUP010000648">
    <property type="protein sequence ID" value="KAK2145901.1"/>
    <property type="molecule type" value="Genomic_DNA"/>
</dbReference>
<name>A0AAD9MW01_9ANNE</name>
<dbReference type="SUPFAM" id="SSF81301">
    <property type="entry name" value="Nucleotidyltransferase"/>
    <property type="match status" value="1"/>
</dbReference>
<keyword evidence="8" id="KW-0460">Magnesium</keyword>
<dbReference type="Pfam" id="PF12627">
    <property type="entry name" value="PolyA_pol_RNAbd"/>
    <property type="match status" value="1"/>
</dbReference>
<evidence type="ECO:0000256" key="4">
    <source>
        <dbReference type="ARBA" id="ARBA00022694"/>
    </source>
</evidence>
<protein>
    <recommendedName>
        <fullName evidence="14">CCA tRNA nucleotidyltransferase 1, mitochondrial</fullName>
    </recommendedName>
</protein>
<dbReference type="Gene3D" id="3.30.460.10">
    <property type="entry name" value="Beta Polymerase, domain 2"/>
    <property type="match status" value="1"/>
</dbReference>
<keyword evidence="9" id="KW-0694">RNA-binding</keyword>
<dbReference type="GO" id="GO:0000049">
    <property type="term" value="F:tRNA binding"/>
    <property type="evidence" value="ECO:0007669"/>
    <property type="project" value="TreeGrafter"/>
</dbReference>
<dbReference type="PANTHER" id="PTHR46173">
    <property type="entry name" value="CCA TRNA NUCLEOTIDYLTRANSFERASE 1, MITOCHONDRIAL"/>
    <property type="match status" value="1"/>
</dbReference>
<evidence type="ECO:0008006" key="14">
    <source>
        <dbReference type="Google" id="ProtNLM"/>
    </source>
</evidence>
<evidence type="ECO:0000256" key="7">
    <source>
        <dbReference type="ARBA" id="ARBA00022741"/>
    </source>
</evidence>
<keyword evidence="4" id="KW-0819">tRNA processing</keyword>
<dbReference type="AlphaFoldDB" id="A0AAD9MW01"/>